<sequence length="79" mass="9421">MMQMHDSLRHDQSHDEPLHDLRQHVFDLLHGLLPLEVRQCPVGHMTHQHNHQRTHPHSDADGFARQHFGEQTKEQIKRE</sequence>
<feature type="compositionally biased region" description="Basic residues" evidence="1">
    <location>
        <begin position="46"/>
        <end position="55"/>
    </location>
</feature>
<accession>A0AAV6UQE3</accession>
<reference evidence="2 3" key="1">
    <citation type="journal article" date="2022" name="Nat. Ecol. Evol.">
        <title>A masculinizing supergene underlies an exaggerated male reproductive morph in a spider.</title>
        <authorList>
            <person name="Hendrickx F."/>
            <person name="De Corte Z."/>
            <person name="Sonet G."/>
            <person name="Van Belleghem S.M."/>
            <person name="Kostlbacher S."/>
            <person name="Vangestel C."/>
        </authorList>
    </citation>
    <scope>NUCLEOTIDE SEQUENCE [LARGE SCALE GENOMIC DNA]</scope>
    <source>
        <tissue evidence="2">Whole body</tissue>
    </source>
</reference>
<feature type="compositionally biased region" description="Basic and acidic residues" evidence="1">
    <location>
        <begin position="56"/>
        <end position="79"/>
    </location>
</feature>
<gene>
    <name evidence="2" type="ORF">JTE90_002021</name>
</gene>
<keyword evidence="3" id="KW-1185">Reference proteome</keyword>
<feature type="region of interest" description="Disordered" evidence="1">
    <location>
        <begin position="43"/>
        <end position="79"/>
    </location>
</feature>
<evidence type="ECO:0000313" key="2">
    <source>
        <dbReference type="EMBL" id="KAG8185795.1"/>
    </source>
</evidence>
<name>A0AAV6UQE3_9ARAC</name>
<comment type="caution">
    <text evidence="2">The sequence shown here is derived from an EMBL/GenBank/DDBJ whole genome shotgun (WGS) entry which is preliminary data.</text>
</comment>
<protein>
    <submittedName>
        <fullName evidence="2">Uncharacterized protein</fullName>
    </submittedName>
</protein>
<proteinExistence type="predicted"/>
<evidence type="ECO:0000313" key="3">
    <source>
        <dbReference type="Proteomes" id="UP000827092"/>
    </source>
</evidence>
<evidence type="ECO:0000256" key="1">
    <source>
        <dbReference type="SAM" id="MobiDB-lite"/>
    </source>
</evidence>
<dbReference type="Proteomes" id="UP000827092">
    <property type="component" value="Unassembled WGS sequence"/>
</dbReference>
<dbReference type="AlphaFoldDB" id="A0AAV6UQE3"/>
<organism evidence="2 3">
    <name type="scientific">Oedothorax gibbosus</name>
    <dbReference type="NCBI Taxonomy" id="931172"/>
    <lineage>
        <taxon>Eukaryota</taxon>
        <taxon>Metazoa</taxon>
        <taxon>Ecdysozoa</taxon>
        <taxon>Arthropoda</taxon>
        <taxon>Chelicerata</taxon>
        <taxon>Arachnida</taxon>
        <taxon>Araneae</taxon>
        <taxon>Araneomorphae</taxon>
        <taxon>Entelegynae</taxon>
        <taxon>Araneoidea</taxon>
        <taxon>Linyphiidae</taxon>
        <taxon>Erigoninae</taxon>
        <taxon>Oedothorax</taxon>
    </lineage>
</organism>
<dbReference type="EMBL" id="JAFNEN010000324">
    <property type="protein sequence ID" value="KAG8185795.1"/>
    <property type="molecule type" value="Genomic_DNA"/>
</dbReference>